<feature type="signal peptide" evidence="1">
    <location>
        <begin position="1"/>
        <end position="25"/>
    </location>
</feature>
<proteinExistence type="predicted"/>
<sequence length="63" mass="6835">MLQLPTASLCFAVIGTLLLIGTSQGTYAPPQTLRCCENSTPINGRCVCKPNYYGDSTHKCVRK</sequence>
<organism evidence="2 3">
    <name type="scientific">Mizuhopecten yessoensis</name>
    <name type="common">Japanese scallop</name>
    <name type="synonym">Patinopecten yessoensis</name>
    <dbReference type="NCBI Taxonomy" id="6573"/>
    <lineage>
        <taxon>Eukaryota</taxon>
        <taxon>Metazoa</taxon>
        <taxon>Spiralia</taxon>
        <taxon>Lophotrochozoa</taxon>
        <taxon>Mollusca</taxon>
        <taxon>Bivalvia</taxon>
        <taxon>Autobranchia</taxon>
        <taxon>Pteriomorphia</taxon>
        <taxon>Pectinida</taxon>
        <taxon>Pectinoidea</taxon>
        <taxon>Pectinidae</taxon>
        <taxon>Mizuhopecten</taxon>
    </lineage>
</organism>
<keyword evidence="3" id="KW-1185">Reference proteome</keyword>
<name>A0A210R5G4_MIZYE</name>
<feature type="chain" id="PRO_5012194217" description="EGF-like domain-containing protein" evidence="1">
    <location>
        <begin position="26"/>
        <end position="63"/>
    </location>
</feature>
<dbReference type="AlphaFoldDB" id="A0A210R5G4"/>
<evidence type="ECO:0000256" key="1">
    <source>
        <dbReference type="SAM" id="SignalP"/>
    </source>
</evidence>
<evidence type="ECO:0000313" key="2">
    <source>
        <dbReference type="EMBL" id="OWF56269.1"/>
    </source>
</evidence>
<dbReference type="EMBL" id="NEDP02000228">
    <property type="protein sequence ID" value="OWF56269.1"/>
    <property type="molecule type" value="Genomic_DNA"/>
</dbReference>
<dbReference type="Proteomes" id="UP000242188">
    <property type="component" value="Unassembled WGS sequence"/>
</dbReference>
<comment type="caution">
    <text evidence="2">The sequence shown here is derived from an EMBL/GenBank/DDBJ whole genome shotgun (WGS) entry which is preliminary data.</text>
</comment>
<accession>A0A210R5G4</accession>
<evidence type="ECO:0000313" key="3">
    <source>
        <dbReference type="Proteomes" id="UP000242188"/>
    </source>
</evidence>
<gene>
    <name evidence="2" type="ORF">KP79_PYT19233</name>
</gene>
<reference evidence="2 3" key="1">
    <citation type="journal article" date="2017" name="Nat. Ecol. Evol.">
        <title>Scallop genome provides insights into evolution of bilaterian karyotype and development.</title>
        <authorList>
            <person name="Wang S."/>
            <person name="Zhang J."/>
            <person name="Jiao W."/>
            <person name="Li J."/>
            <person name="Xun X."/>
            <person name="Sun Y."/>
            <person name="Guo X."/>
            <person name="Huan P."/>
            <person name="Dong B."/>
            <person name="Zhang L."/>
            <person name="Hu X."/>
            <person name="Sun X."/>
            <person name="Wang J."/>
            <person name="Zhao C."/>
            <person name="Wang Y."/>
            <person name="Wang D."/>
            <person name="Huang X."/>
            <person name="Wang R."/>
            <person name="Lv J."/>
            <person name="Li Y."/>
            <person name="Zhang Z."/>
            <person name="Liu B."/>
            <person name="Lu W."/>
            <person name="Hui Y."/>
            <person name="Liang J."/>
            <person name="Zhou Z."/>
            <person name="Hou R."/>
            <person name="Li X."/>
            <person name="Liu Y."/>
            <person name="Li H."/>
            <person name="Ning X."/>
            <person name="Lin Y."/>
            <person name="Zhao L."/>
            <person name="Xing Q."/>
            <person name="Dou J."/>
            <person name="Li Y."/>
            <person name="Mao J."/>
            <person name="Guo H."/>
            <person name="Dou H."/>
            <person name="Li T."/>
            <person name="Mu C."/>
            <person name="Jiang W."/>
            <person name="Fu Q."/>
            <person name="Fu X."/>
            <person name="Miao Y."/>
            <person name="Liu J."/>
            <person name="Yu Q."/>
            <person name="Li R."/>
            <person name="Liao H."/>
            <person name="Li X."/>
            <person name="Kong Y."/>
            <person name="Jiang Z."/>
            <person name="Chourrout D."/>
            <person name="Li R."/>
            <person name="Bao Z."/>
        </authorList>
    </citation>
    <scope>NUCLEOTIDE SEQUENCE [LARGE SCALE GENOMIC DNA]</scope>
    <source>
        <strain evidence="2 3">PY_sf001</strain>
    </source>
</reference>
<evidence type="ECO:0008006" key="4">
    <source>
        <dbReference type="Google" id="ProtNLM"/>
    </source>
</evidence>
<protein>
    <recommendedName>
        <fullName evidence="4">EGF-like domain-containing protein</fullName>
    </recommendedName>
</protein>
<keyword evidence="1" id="KW-0732">Signal</keyword>